<dbReference type="GO" id="GO:0005634">
    <property type="term" value="C:nucleus"/>
    <property type="evidence" value="ECO:0007669"/>
    <property type="project" value="UniProtKB-SubCell"/>
</dbReference>
<dbReference type="SMART" id="SM00717">
    <property type="entry name" value="SANT"/>
    <property type="match status" value="1"/>
</dbReference>
<evidence type="ECO:0000256" key="6">
    <source>
        <dbReference type="ARBA" id="ARBA00023242"/>
    </source>
</evidence>
<feature type="region of interest" description="Disordered" evidence="9">
    <location>
        <begin position="231"/>
        <end position="299"/>
    </location>
</feature>
<organism evidence="14 15">
    <name type="scientific">Rhodotorula diobovata</name>
    <dbReference type="NCBI Taxonomy" id="5288"/>
    <lineage>
        <taxon>Eukaryota</taxon>
        <taxon>Fungi</taxon>
        <taxon>Dikarya</taxon>
        <taxon>Basidiomycota</taxon>
        <taxon>Pucciniomycotina</taxon>
        <taxon>Microbotryomycetes</taxon>
        <taxon>Sporidiobolales</taxon>
        <taxon>Sporidiobolaceae</taxon>
        <taxon>Rhodotorula</taxon>
    </lineage>
</organism>
<dbReference type="InterPro" id="IPR017884">
    <property type="entry name" value="SANT_dom"/>
</dbReference>
<gene>
    <name evidence="14" type="ORF">DMC30DRAFT_161034</name>
</gene>
<evidence type="ECO:0000259" key="10">
    <source>
        <dbReference type="PROSITE" id="PS50090"/>
    </source>
</evidence>
<feature type="compositionally biased region" description="Acidic residues" evidence="9">
    <location>
        <begin position="289"/>
        <end position="299"/>
    </location>
</feature>
<evidence type="ECO:0000313" key="14">
    <source>
        <dbReference type="EMBL" id="TNY22224.1"/>
    </source>
</evidence>
<evidence type="ECO:0000256" key="3">
    <source>
        <dbReference type="ARBA" id="ARBA00022833"/>
    </source>
</evidence>
<feature type="compositionally biased region" description="Gly residues" evidence="9">
    <location>
        <begin position="554"/>
        <end position="564"/>
    </location>
</feature>
<keyword evidence="6 7" id="KW-0539">Nucleus</keyword>
<feature type="domain" description="HTH myb-type" evidence="13">
    <location>
        <begin position="98"/>
        <end position="145"/>
    </location>
</feature>
<feature type="region of interest" description="Disordered" evidence="9">
    <location>
        <begin position="160"/>
        <end position="189"/>
    </location>
</feature>
<dbReference type="EMBL" id="SOZI01000029">
    <property type="protein sequence ID" value="TNY22224.1"/>
    <property type="molecule type" value="Genomic_DNA"/>
</dbReference>
<feature type="domain" description="ZZ-type" evidence="11">
    <location>
        <begin position="28"/>
        <end position="91"/>
    </location>
</feature>
<dbReference type="GO" id="GO:0003713">
    <property type="term" value="F:transcription coactivator activity"/>
    <property type="evidence" value="ECO:0007669"/>
    <property type="project" value="InterPro"/>
</dbReference>
<feature type="compositionally biased region" description="Basic and acidic residues" evidence="9">
    <location>
        <begin position="274"/>
        <end position="287"/>
    </location>
</feature>
<dbReference type="InterPro" id="IPR043145">
    <property type="entry name" value="Znf_ZZ_sf"/>
</dbReference>
<keyword evidence="2 8" id="KW-0863">Zinc-finger</keyword>
<dbReference type="PIRSF" id="PIRSF025024">
    <property type="entry name" value="Transcriptional_adaptor_2"/>
    <property type="match status" value="1"/>
</dbReference>
<dbReference type="GO" id="GO:0008270">
    <property type="term" value="F:zinc ion binding"/>
    <property type="evidence" value="ECO:0007669"/>
    <property type="project" value="UniProtKB-KW"/>
</dbReference>
<dbReference type="GO" id="GO:0070461">
    <property type="term" value="C:SAGA-type complex"/>
    <property type="evidence" value="ECO:0007669"/>
    <property type="project" value="TreeGrafter"/>
</dbReference>
<feature type="domain" description="SANT" evidence="12">
    <location>
        <begin position="93"/>
        <end position="145"/>
    </location>
</feature>
<feature type="compositionally biased region" description="Gly residues" evidence="9">
    <location>
        <begin position="440"/>
        <end position="452"/>
    </location>
</feature>
<dbReference type="PANTHER" id="PTHR12374">
    <property type="entry name" value="TRANSCRIPTIONAL ADAPTOR 2 ADA2 -RELATED"/>
    <property type="match status" value="1"/>
</dbReference>
<dbReference type="AlphaFoldDB" id="A0A5C5G1F9"/>
<dbReference type="STRING" id="5288.A0A5C5G1F9"/>
<dbReference type="PROSITE" id="PS51294">
    <property type="entry name" value="HTH_MYB"/>
    <property type="match status" value="1"/>
</dbReference>
<feature type="compositionally biased region" description="Gly residues" evidence="9">
    <location>
        <begin position="260"/>
        <end position="273"/>
    </location>
</feature>
<feature type="compositionally biased region" description="Low complexity" evidence="9">
    <location>
        <begin position="243"/>
        <end position="258"/>
    </location>
</feature>
<feature type="region of interest" description="Disordered" evidence="9">
    <location>
        <begin position="553"/>
        <end position="591"/>
    </location>
</feature>
<comment type="subcellular location">
    <subcellularLocation>
        <location evidence="7">Nucleus</location>
    </subcellularLocation>
</comment>
<dbReference type="PANTHER" id="PTHR12374:SF20">
    <property type="entry name" value="TRANSCRIPTIONAL ADAPTER 2-ALPHA"/>
    <property type="match status" value="1"/>
</dbReference>
<dbReference type="PROSITE" id="PS51293">
    <property type="entry name" value="SANT"/>
    <property type="match status" value="1"/>
</dbReference>
<dbReference type="PROSITE" id="PS50090">
    <property type="entry name" value="MYB_LIKE"/>
    <property type="match status" value="1"/>
</dbReference>
<comment type="caution">
    <text evidence="14">The sequence shown here is derived from an EMBL/GenBank/DDBJ whole genome shotgun (WGS) entry which is preliminary data.</text>
</comment>
<dbReference type="Pfam" id="PF25299">
    <property type="entry name" value="ZZ_ADA2"/>
    <property type="match status" value="1"/>
</dbReference>
<evidence type="ECO:0000256" key="5">
    <source>
        <dbReference type="ARBA" id="ARBA00023163"/>
    </source>
</evidence>
<dbReference type="SUPFAM" id="SSF46689">
    <property type="entry name" value="Homeodomain-like"/>
    <property type="match status" value="2"/>
</dbReference>
<evidence type="ECO:0000256" key="8">
    <source>
        <dbReference type="PROSITE-ProRule" id="PRU00228"/>
    </source>
</evidence>
<keyword evidence="4 7" id="KW-0805">Transcription regulation</keyword>
<keyword evidence="15" id="KW-1185">Reference proteome</keyword>
<reference evidence="14 15" key="1">
    <citation type="submission" date="2019-03" db="EMBL/GenBank/DDBJ databases">
        <title>Rhodosporidium diobovatum UCD-FST 08-225 genome sequencing, assembly, and annotation.</title>
        <authorList>
            <person name="Fakankun I.U."/>
            <person name="Fristensky B."/>
            <person name="Levin D.B."/>
        </authorList>
    </citation>
    <scope>NUCLEOTIDE SEQUENCE [LARGE SCALE GENOMIC DNA]</scope>
    <source>
        <strain evidence="14 15">UCD-FST 08-225</strain>
    </source>
</reference>
<dbReference type="Gene3D" id="1.10.10.10">
    <property type="entry name" value="Winged helix-like DNA-binding domain superfamily/Winged helix DNA-binding domain"/>
    <property type="match status" value="1"/>
</dbReference>
<dbReference type="PROSITE" id="PS50135">
    <property type="entry name" value="ZF_ZZ_2"/>
    <property type="match status" value="1"/>
</dbReference>
<dbReference type="GO" id="GO:0006357">
    <property type="term" value="P:regulation of transcription by RNA polymerase II"/>
    <property type="evidence" value="ECO:0007669"/>
    <property type="project" value="InterPro"/>
</dbReference>
<dbReference type="GO" id="GO:0003682">
    <property type="term" value="F:chromatin binding"/>
    <property type="evidence" value="ECO:0007669"/>
    <property type="project" value="TreeGrafter"/>
</dbReference>
<keyword evidence="5 7" id="KW-0804">Transcription</keyword>
<proteinExistence type="predicted"/>
<dbReference type="InterPro" id="IPR041983">
    <property type="entry name" value="ADA2-like_ZZ"/>
</dbReference>
<dbReference type="InterPro" id="IPR036388">
    <property type="entry name" value="WH-like_DNA-bd_sf"/>
</dbReference>
<keyword evidence="3" id="KW-0862">Zinc</keyword>
<evidence type="ECO:0000256" key="9">
    <source>
        <dbReference type="SAM" id="MobiDB-lite"/>
    </source>
</evidence>
<dbReference type="InterPro" id="IPR001005">
    <property type="entry name" value="SANT/Myb"/>
</dbReference>
<dbReference type="InterPro" id="IPR009057">
    <property type="entry name" value="Homeodomain-like_sf"/>
</dbReference>
<dbReference type="CDD" id="cd02335">
    <property type="entry name" value="ZZ_ADA2"/>
    <property type="match status" value="1"/>
</dbReference>
<dbReference type="SMART" id="SM00291">
    <property type="entry name" value="ZnF_ZZ"/>
    <property type="match status" value="1"/>
</dbReference>
<evidence type="ECO:0000256" key="7">
    <source>
        <dbReference type="PIRNR" id="PIRNR025024"/>
    </source>
</evidence>
<dbReference type="CDD" id="cd00167">
    <property type="entry name" value="SANT"/>
    <property type="match status" value="1"/>
</dbReference>
<dbReference type="InterPro" id="IPR017930">
    <property type="entry name" value="Myb_dom"/>
</dbReference>
<sequence>MTVTKRKQKPRETGGPDTAVAAPQLESGMKASCDACSVDITHSVHIRCAEKVGERLTCPDFDLCVDCFLHGKSLGPHRATHAYRVISSHSFPIFNKDWGADEELLLIEGAEMYGLGNWADIAEHVGGRTKEECHDHYVATYIESEAYPLPHVDQDFSPTDTEPFQQRKKARLEELQSRPIPLPPPKPLASAPTCHEIAGYMPGRLEFEHEYENDAEVLIKDLEFGKVYHFGGDSQPAAPPAPAASGADEGGAAVAEGAGEQDGAGGEGAGADGARGDGADKEEKPLPEGEQEGDEPEPELELKLAILDMFNERYDKRMASKELIFDRGLINYKVLSAAERKRSKEERDLIMRTKVFSRIQTAQDHEDFVEGLLYEITLRKRIAELQEYRRNGVTTLTEADRYESAKTQRASTRASAYRDSVSLSFDRGGGNGSRRPTPSGSGGGGGGGGGGASSLAAQLRARPAPPLTLASAASLQLLTPLEQRLCATLRILPRPYLFLKEVLLREWVRLKGRMGPAEARRAVVREGGAEEEAGGEWGEKVERVWEFVRDAAGLGTGGAAGGGGGEDDEEGDTTMDDATASGTQTPVVAPT</sequence>
<accession>A0A5C5G1F9</accession>
<evidence type="ECO:0000256" key="4">
    <source>
        <dbReference type="ARBA" id="ARBA00023015"/>
    </source>
</evidence>
<dbReference type="InterPro" id="IPR055141">
    <property type="entry name" value="TADA2A_B-like_dom"/>
</dbReference>
<dbReference type="Gene3D" id="1.10.10.60">
    <property type="entry name" value="Homeodomain-like"/>
    <property type="match status" value="1"/>
</dbReference>
<evidence type="ECO:0000259" key="12">
    <source>
        <dbReference type="PROSITE" id="PS51293"/>
    </source>
</evidence>
<dbReference type="OrthoDB" id="270417at2759"/>
<feature type="region of interest" description="Disordered" evidence="9">
    <location>
        <begin position="401"/>
        <end position="455"/>
    </location>
</feature>
<evidence type="ECO:0000259" key="13">
    <source>
        <dbReference type="PROSITE" id="PS51294"/>
    </source>
</evidence>
<dbReference type="Proteomes" id="UP000311382">
    <property type="component" value="Unassembled WGS sequence"/>
</dbReference>
<dbReference type="Gene3D" id="3.30.60.90">
    <property type="match status" value="1"/>
</dbReference>
<name>A0A5C5G1F9_9BASI</name>
<feature type="compositionally biased region" description="Polar residues" evidence="9">
    <location>
        <begin position="581"/>
        <end position="591"/>
    </location>
</feature>
<dbReference type="SUPFAM" id="SSF57850">
    <property type="entry name" value="RING/U-box"/>
    <property type="match status" value="1"/>
</dbReference>
<dbReference type="FunFam" id="1.10.10.60:FF:000115">
    <property type="entry name" value="Transcriptional adapter 2"/>
    <property type="match status" value="1"/>
</dbReference>
<evidence type="ECO:0000313" key="15">
    <source>
        <dbReference type="Proteomes" id="UP000311382"/>
    </source>
</evidence>
<dbReference type="Pfam" id="PF00249">
    <property type="entry name" value="Myb_DNA-binding"/>
    <property type="match status" value="1"/>
</dbReference>
<feature type="domain" description="Myb-like" evidence="10">
    <location>
        <begin position="98"/>
        <end position="141"/>
    </location>
</feature>
<evidence type="ECO:0000259" key="11">
    <source>
        <dbReference type="PROSITE" id="PS50135"/>
    </source>
</evidence>
<evidence type="ECO:0000256" key="1">
    <source>
        <dbReference type="ARBA" id="ARBA00022723"/>
    </source>
</evidence>
<feature type="compositionally biased region" description="Acidic residues" evidence="9">
    <location>
        <begin position="565"/>
        <end position="575"/>
    </location>
</feature>
<dbReference type="InterPro" id="IPR016827">
    <property type="entry name" value="Ada2/TADA2"/>
</dbReference>
<evidence type="ECO:0000256" key="2">
    <source>
        <dbReference type="ARBA" id="ARBA00022771"/>
    </source>
</evidence>
<dbReference type="GO" id="GO:0006338">
    <property type="term" value="P:chromatin remodeling"/>
    <property type="evidence" value="ECO:0007669"/>
    <property type="project" value="TreeGrafter"/>
</dbReference>
<keyword evidence="1" id="KW-0479">Metal-binding</keyword>
<protein>
    <recommendedName>
        <fullName evidence="7">Transcriptional adapter 2</fullName>
    </recommendedName>
</protein>
<feature type="region of interest" description="Disordered" evidence="9">
    <location>
        <begin position="1"/>
        <end position="22"/>
    </location>
</feature>
<dbReference type="Pfam" id="PF22941">
    <property type="entry name" value="TADA2A-like_3rd"/>
    <property type="match status" value="2"/>
</dbReference>
<dbReference type="InterPro" id="IPR000433">
    <property type="entry name" value="Znf_ZZ"/>
</dbReference>